<organism evidence="4 5">
    <name type="scientific">Sphaeroforma arctica JP610</name>
    <dbReference type="NCBI Taxonomy" id="667725"/>
    <lineage>
        <taxon>Eukaryota</taxon>
        <taxon>Ichthyosporea</taxon>
        <taxon>Ichthyophonida</taxon>
        <taxon>Sphaeroforma</taxon>
    </lineage>
</organism>
<proteinExistence type="predicted"/>
<protein>
    <recommendedName>
        <fullName evidence="3">BTB domain-containing protein</fullName>
    </recommendedName>
</protein>
<gene>
    <name evidence="4" type="ORF">SARC_10925</name>
</gene>
<dbReference type="eggNOG" id="KOG4682">
    <property type="taxonomic scope" value="Eukaryota"/>
</dbReference>
<dbReference type="GeneID" id="25911429"/>
<evidence type="ECO:0000256" key="1">
    <source>
        <dbReference type="ARBA" id="ARBA00022473"/>
    </source>
</evidence>
<sequence>MGQYMSRTRRTRLSQLPRTTAYYATPTTMGAHTPATTHVLIAGDARAPPVTLKRSRTQDDGSEDEEGDKAQIKKRRVENTYYQVVGDLKHTSEYMFTQLFENGVGSDVCITALGHSWHLHKVLLRQSKFFDCMFSGRWADDSDSNVTLTIDDPNVDVAALSTCFASMYGDSIVITVDGLISLVASATLLQLDNVLDRCLATAKGSLDSSNVLTLYEAARMYGMTGIETLTVDYLSSRILLYAEDTHTPPINWLLGLDAALMQRLVVSSTLWVFTVELDVYSLCCMWMYAQIERDTIEEYIDKTSSDDCSKLLKGWSEEFFSSWAKENKDTAFLNSEIGQRYIPVFRALRLEHVINAIEHLDKVETDAIIPRDWVHAAVYNWW</sequence>
<dbReference type="PANTHER" id="PTHR23231">
    <property type="entry name" value="GERM CELL-LESS PROTEIN"/>
    <property type="match status" value="1"/>
</dbReference>
<evidence type="ECO:0000256" key="2">
    <source>
        <dbReference type="SAM" id="MobiDB-lite"/>
    </source>
</evidence>
<dbReference type="RefSeq" id="XP_014150486.1">
    <property type="nucleotide sequence ID" value="XM_014295011.1"/>
</dbReference>
<keyword evidence="5" id="KW-1185">Reference proteome</keyword>
<dbReference type="Proteomes" id="UP000054560">
    <property type="component" value="Unassembled WGS sequence"/>
</dbReference>
<evidence type="ECO:0000313" key="5">
    <source>
        <dbReference type="Proteomes" id="UP000054560"/>
    </source>
</evidence>
<feature type="domain" description="BTB" evidence="3">
    <location>
        <begin position="106"/>
        <end position="176"/>
    </location>
</feature>
<evidence type="ECO:0000313" key="4">
    <source>
        <dbReference type="EMBL" id="KNC76584.1"/>
    </source>
</evidence>
<keyword evidence="1" id="KW-0217">Developmental protein</keyword>
<dbReference type="AlphaFoldDB" id="A0A0L0FIJ1"/>
<feature type="non-terminal residue" evidence="4">
    <location>
        <position position="382"/>
    </location>
</feature>
<dbReference type="GO" id="GO:0007281">
    <property type="term" value="P:germ cell development"/>
    <property type="evidence" value="ECO:0007669"/>
    <property type="project" value="InterPro"/>
</dbReference>
<dbReference type="InterPro" id="IPR011333">
    <property type="entry name" value="SKP1/BTB/POZ_sf"/>
</dbReference>
<dbReference type="InterPro" id="IPR000210">
    <property type="entry name" value="BTB/POZ_dom"/>
</dbReference>
<dbReference type="EMBL" id="KQ243040">
    <property type="protein sequence ID" value="KNC76584.1"/>
    <property type="molecule type" value="Genomic_DNA"/>
</dbReference>
<evidence type="ECO:0000259" key="3">
    <source>
        <dbReference type="PROSITE" id="PS50097"/>
    </source>
</evidence>
<feature type="region of interest" description="Disordered" evidence="2">
    <location>
        <begin position="47"/>
        <end position="71"/>
    </location>
</feature>
<dbReference type="Pfam" id="PF00651">
    <property type="entry name" value="BTB"/>
    <property type="match status" value="1"/>
</dbReference>
<dbReference type="PROSITE" id="PS50097">
    <property type="entry name" value="BTB"/>
    <property type="match status" value="1"/>
</dbReference>
<dbReference type="SMART" id="SM00225">
    <property type="entry name" value="BTB"/>
    <property type="match status" value="1"/>
</dbReference>
<accession>A0A0L0FIJ1</accession>
<dbReference type="PANTHER" id="PTHR23231:SF17">
    <property type="entry name" value="BTB DOMAIN-CONTAINING PROTEIN"/>
    <property type="match status" value="1"/>
</dbReference>
<name>A0A0L0FIJ1_9EUKA</name>
<dbReference type="Gene3D" id="3.30.710.10">
    <property type="entry name" value="Potassium Channel Kv1.1, Chain A"/>
    <property type="match status" value="1"/>
</dbReference>
<dbReference type="InterPro" id="IPR043380">
    <property type="entry name" value="Gcl-like"/>
</dbReference>
<dbReference type="OrthoDB" id="6359943at2759"/>
<dbReference type="SUPFAM" id="SSF54695">
    <property type="entry name" value="POZ domain"/>
    <property type="match status" value="1"/>
</dbReference>
<reference evidence="4 5" key="1">
    <citation type="submission" date="2011-02" db="EMBL/GenBank/DDBJ databases">
        <title>The Genome Sequence of Sphaeroforma arctica JP610.</title>
        <authorList>
            <consortium name="The Broad Institute Genome Sequencing Platform"/>
            <person name="Russ C."/>
            <person name="Cuomo C."/>
            <person name="Young S.K."/>
            <person name="Zeng Q."/>
            <person name="Gargeya S."/>
            <person name="Alvarado L."/>
            <person name="Berlin A."/>
            <person name="Chapman S.B."/>
            <person name="Chen Z."/>
            <person name="Freedman E."/>
            <person name="Gellesch M."/>
            <person name="Goldberg J."/>
            <person name="Griggs A."/>
            <person name="Gujja S."/>
            <person name="Heilman E."/>
            <person name="Heiman D."/>
            <person name="Howarth C."/>
            <person name="Mehta T."/>
            <person name="Neiman D."/>
            <person name="Pearson M."/>
            <person name="Roberts A."/>
            <person name="Saif S."/>
            <person name="Shea T."/>
            <person name="Shenoy N."/>
            <person name="Sisk P."/>
            <person name="Stolte C."/>
            <person name="Sykes S."/>
            <person name="White J."/>
            <person name="Yandava C."/>
            <person name="Burger G."/>
            <person name="Gray M.W."/>
            <person name="Holland P.W.H."/>
            <person name="King N."/>
            <person name="Lang F.B.F."/>
            <person name="Roger A.J."/>
            <person name="Ruiz-Trillo I."/>
            <person name="Haas B."/>
            <person name="Nusbaum C."/>
            <person name="Birren B."/>
        </authorList>
    </citation>
    <scope>NUCLEOTIDE SEQUENCE [LARGE SCALE GENOMIC DNA]</scope>
    <source>
        <strain evidence="4 5">JP610</strain>
    </source>
</reference>